<evidence type="ECO:0000256" key="9">
    <source>
        <dbReference type="ARBA" id="ARBA00022989"/>
    </source>
</evidence>
<dbReference type="Gene3D" id="6.10.340.10">
    <property type="match status" value="1"/>
</dbReference>
<keyword evidence="6" id="KW-0547">Nucleotide-binding</keyword>
<evidence type="ECO:0000256" key="4">
    <source>
        <dbReference type="ARBA" id="ARBA00022679"/>
    </source>
</evidence>
<dbReference type="SUPFAM" id="SSF158472">
    <property type="entry name" value="HAMP domain-like"/>
    <property type="match status" value="1"/>
</dbReference>
<evidence type="ECO:0000256" key="7">
    <source>
        <dbReference type="ARBA" id="ARBA00022777"/>
    </source>
</evidence>
<dbReference type="RefSeq" id="WP_249326108.1">
    <property type="nucleotide sequence ID" value="NZ_CP060633.1"/>
</dbReference>
<name>A0A7G9FV08_9FIRM</name>
<dbReference type="InterPro" id="IPR003660">
    <property type="entry name" value="HAMP_dom"/>
</dbReference>
<keyword evidence="7 14" id="KW-0418">Kinase</keyword>
<organism evidence="14 15">
    <name type="scientific">Simiaoa sunii</name>
    <dbReference type="NCBI Taxonomy" id="2763672"/>
    <lineage>
        <taxon>Bacteria</taxon>
        <taxon>Bacillati</taxon>
        <taxon>Bacillota</taxon>
        <taxon>Clostridia</taxon>
        <taxon>Lachnospirales</taxon>
        <taxon>Lachnospiraceae</taxon>
        <taxon>Simiaoa</taxon>
    </lineage>
</organism>
<keyword evidence="15" id="KW-1185">Reference proteome</keyword>
<dbReference type="PANTHER" id="PTHR34220">
    <property type="entry name" value="SENSOR HISTIDINE KINASE YPDA"/>
    <property type="match status" value="1"/>
</dbReference>
<evidence type="ECO:0000256" key="2">
    <source>
        <dbReference type="ARBA" id="ARBA00022475"/>
    </source>
</evidence>
<dbReference type="EMBL" id="CP060633">
    <property type="protein sequence ID" value="QNM02390.1"/>
    <property type="molecule type" value="Genomic_DNA"/>
</dbReference>
<dbReference type="InterPro" id="IPR010559">
    <property type="entry name" value="Sig_transdc_His_kin_internal"/>
</dbReference>
<feature type="domain" description="HAMP" evidence="13">
    <location>
        <begin position="315"/>
        <end position="368"/>
    </location>
</feature>
<dbReference type="GO" id="GO:0000155">
    <property type="term" value="F:phosphorelay sensor kinase activity"/>
    <property type="evidence" value="ECO:0007669"/>
    <property type="project" value="InterPro"/>
</dbReference>
<keyword evidence="3" id="KW-0597">Phosphoprotein</keyword>
<comment type="subcellular location">
    <subcellularLocation>
        <location evidence="1">Cell membrane</location>
        <topology evidence="1">Multi-pass membrane protein</topology>
    </subcellularLocation>
</comment>
<sequence length="591" mass="69110">MKTKEKICRRKSLLWSMLFLLLFGWFLPLLVTNGIMSIMATRKVHTQIDRSVTTSMEKAVEIMELQLAESETASKNASYLNVIREAYLTYQDGGNRRDFQTTVFTFLEQQYMFHKNCQAVNLVFREYPDDIYYTYNNSTGGTYRDITYFKTYVAKDLLEEMDDLDTRTELRSYDGRLYMIRNLVDSKFHPFAILAIELNEESLMESLKSVWGYENAVVYLDGTHALSLEGGDSLHYGEEQQNQLAENGSFIEHASGRQNPYVYKRLKLYHSTLDCVVELDRSAIYAEIKTIRYVYGILAVFALPLVFIIYNFLNKRVNRPVQDLIKVFDVVRAGEYGTQIENMANSEEFYHMEESFNYMSSQLKQQFDKIYMEEIALRDAKIMALQSQINPHFLNNTLEIINWEARLNGNMRVSQMIEALSTMLEATMNRKADPYNTVAEEMEYVDAYLYIITQRYGEKFTCRKEIDESLLNYKIPRLIVQPIAENAIEHGMSITREGELVIRLYRKREDLLCIEIENNRPLSEEDQAKIHKLLNEEPNPQKEHRVSLGIRNVDQRLRMMYGPECGLFITNNKNNHTVSTILVKIDEGRQQ</sequence>
<evidence type="ECO:0000256" key="10">
    <source>
        <dbReference type="ARBA" id="ARBA00023012"/>
    </source>
</evidence>
<dbReference type="Pfam" id="PF06580">
    <property type="entry name" value="His_kinase"/>
    <property type="match status" value="1"/>
</dbReference>
<evidence type="ECO:0000256" key="12">
    <source>
        <dbReference type="SAM" id="Phobius"/>
    </source>
</evidence>
<evidence type="ECO:0000256" key="1">
    <source>
        <dbReference type="ARBA" id="ARBA00004651"/>
    </source>
</evidence>
<keyword evidence="8" id="KW-0067">ATP-binding</keyword>
<dbReference type="Proteomes" id="UP000515981">
    <property type="component" value="Chromosome"/>
</dbReference>
<evidence type="ECO:0000313" key="15">
    <source>
        <dbReference type="Proteomes" id="UP000515981"/>
    </source>
</evidence>
<evidence type="ECO:0000256" key="6">
    <source>
        <dbReference type="ARBA" id="ARBA00022741"/>
    </source>
</evidence>
<keyword evidence="9 12" id="KW-1133">Transmembrane helix</keyword>
<reference evidence="14 15" key="1">
    <citation type="submission" date="2020-08" db="EMBL/GenBank/DDBJ databases">
        <authorList>
            <person name="Liu C."/>
            <person name="Sun Q."/>
        </authorList>
    </citation>
    <scope>NUCLEOTIDE SEQUENCE [LARGE SCALE GENOMIC DNA]</scope>
    <source>
        <strain evidence="14 15">NSJ-8</strain>
    </source>
</reference>
<evidence type="ECO:0000313" key="14">
    <source>
        <dbReference type="EMBL" id="QNM02390.1"/>
    </source>
</evidence>
<dbReference type="InterPro" id="IPR036890">
    <property type="entry name" value="HATPase_C_sf"/>
</dbReference>
<evidence type="ECO:0000256" key="5">
    <source>
        <dbReference type="ARBA" id="ARBA00022692"/>
    </source>
</evidence>
<feature type="transmembrane region" description="Helical" evidence="12">
    <location>
        <begin position="12"/>
        <end position="31"/>
    </location>
</feature>
<keyword evidence="4" id="KW-0808">Transferase</keyword>
<keyword evidence="10" id="KW-0902">Two-component regulatory system</keyword>
<keyword evidence="5 12" id="KW-0812">Transmembrane</keyword>
<gene>
    <name evidence="14" type="ORF">H9Q77_15285</name>
</gene>
<keyword evidence="2" id="KW-1003">Cell membrane</keyword>
<evidence type="ECO:0000259" key="13">
    <source>
        <dbReference type="PROSITE" id="PS50885"/>
    </source>
</evidence>
<dbReference type="KEGG" id="ssun:H9Q77_15285"/>
<dbReference type="SUPFAM" id="SSF55874">
    <property type="entry name" value="ATPase domain of HSP90 chaperone/DNA topoisomerase II/histidine kinase"/>
    <property type="match status" value="1"/>
</dbReference>
<dbReference type="GO" id="GO:0005524">
    <property type="term" value="F:ATP binding"/>
    <property type="evidence" value="ECO:0007669"/>
    <property type="project" value="UniProtKB-KW"/>
</dbReference>
<evidence type="ECO:0000256" key="3">
    <source>
        <dbReference type="ARBA" id="ARBA00022553"/>
    </source>
</evidence>
<evidence type="ECO:0000256" key="8">
    <source>
        <dbReference type="ARBA" id="ARBA00022840"/>
    </source>
</evidence>
<dbReference type="GO" id="GO:0005886">
    <property type="term" value="C:plasma membrane"/>
    <property type="evidence" value="ECO:0007669"/>
    <property type="project" value="UniProtKB-SubCell"/>
</dbReference>
<evidence type="ECO:0000256" key="11">
    <source>
        <dbReference type="ARBA" id="ARBA00023136"/>
    </source>
</evidence>
<dbReference type="PROSITE" id="PS50885">
    <property type="entry name" value="HAMP"/>
    <property type="match status" value="1"/>
</dbReference>
<dbReference type="Gene3D" id="3.30.565.10">
    <property type="entry name" value="Histidine kinase-like ATPase, C-terminal domain"/>
    <property type="match status" value="1"/>
</dbReference>
<accession>A0A7G9FV08</accession>
<feature type="transmembrane region" description="Helical" evidence="12">
    <location>
        <begin position="293"/>
        <end position="313"/>
    </location>
</feature>
<dbReference type="AlphaFoldDB" id="A0A7G9FV08"/>
<proteinExistence type="predicted"/>
<protein>
    <submittedName>
        <fullName evidence="14">Histidine kinase</fullName>
    </submittedName>
</protein>
<dbReference type="InterPro" id="IPR050640">
    <property type="entry name" value="Bact_2-comp_sensor_kinase"/>
</dbReference>
<dbReference type="PANTHER" id="PTHR34220:SF11">
    <property type="entry name" value="SENSOR PROTEIN KINASE HPTS"/>
    <property type="match status" value="1"/>
</dbReference>
<keyword evidence="11 12" id="KW-0472">Membrane</keyword>